<gene>
    <name evidence="1" type="ORF">B7492_02200</name>
</gene>
<sequence>MKYKKIVYILLISLFIVGCQSETSKANSVEEYIPSRLMNAEVTADIMTLEFPHEVKEKLEGITNKTSSSLANNLDWYFKYVEEMMPNGNLPYHENFGITKEEYDFMIDEMNKAKYVNTSDGKIFFKKKGHEIQIRSDEHLKLVENISIDTEKNVIKTAFGECEYDGEIQASDGQKLISPWNGKRWVLKKDGLIYRFSLGKLVNTNKSIIYITIKGIYKEKIINTEEVVEFHSVS</sequence>
<reference evidence="1 2" key="1">
    <citation type="submission" date="2017-04" db="EMBL/GenBank/DDBJ databases">
        <title>The Characteristic of a Fine Plant Growth-Promoting Rhizobacteria Bacillus mycoides Gnyt1 and its Whole Genome Sequencing Analysis.</title>
        <authorList>
            <person name="Li J.H."/>
            <person name="Yao T."/>
        </authorList>
    </citation>
    <scope>NUCLEOTIDE SEQUENCE [LARGE SCALE GENOMIC DNA]</scope>
    <source>
        <strain evidence="1 2">Gnyt1</strain>
    </source>
</reference>
<evidence type="ECO:0000313" key="1">
    <source>
        <dbReference type="EMBL" id="ARJ20143.1"/>
    </source>
</evidence>
<name>A0A1W6A2V1_BACMY</name>
<accession>A0A1W6A2V1</accession>
<organism evidence="1 2">
    <name type="scientific">Bacillus mycoides</name>
    <dbReference type="NCBI Taxonomy" id="1405"/>
    <lineage>
        <taxon>Bacteria</taxon>
        <taxon>Bacillati</taxon>
        <taxon>Bacillota</taxon>
        <taxon>Bacilli</taxon>
        <taxon>Bacillales</taxon>
        <taxon>Bacillaceae</taxon>
        <taxon>Bacillus</taxon>
        <taxon>Bacillus cereus group</taxon>
    </lineage>
</organism>
<dbReference type="AlphaFoldDB" id="A0A1W6A2V1"/>
<protein>
    <recommendedName>
        <fullName evidence="3">Lipoprotein</fullName>
    </recommendedName>
</protein>
<dbReference type="PROSITE" id="PS51257">
    <property type="entry name" value="PROKAR_LIPOPROTEIN"/>
    <property type="match status" value="1"/>
</dbReference>
<evidence type="ECO:0008006" key="3">
    <source>
        <dbReference type="Google" id="ProtNLM"/>
    </source>
</evidence>
<evidence type="ECO:0000313" key="2">
    <source>
        <dbReference type="Proteomes" id="UP000192932"/>
    </source>
</evidence>
<dbReference type="RefSeq" id="WP_085308855.1">
    <property type="nucleotide sequence ID" value="NZ_CP020743.1"/>
</dbReference>
<proteinExistence type="predicted"/>
<dbReference type="Proteomes" id="UP000192932">
    <property type="component" value="Chromosome"/>
</dbReference>
<dbReference type="EMBL" id="CP020743">
    <property type="protein sequence ID" value="ARJ20143.1"/>
    <property type="molecule type" value="Genomic_DNA"/>
</dbReference>